<proteinExistence type="predicted"/>
<dbReference type="NCBIfam" id="NF033537">
    <property type="entry name" value="lasso_biosyn_B2"/>
    <property type="match status" value="1"/>
</dbReference>
<dbReference type="AlphaFoldDB" id="A0A5C4NC74"/>
<dbReference type="Pfam" id="PF13471">
    <property type="entry name" value="Transglut_core3"/>
    <property type="match status" value="1"/>
</dbReference>
<protein>
    <submittedName>
        <fullName evidence="2">Lasso peptide biosynthesis B2 protein</fullName>
    </submittedName>
</protein>
<dbReference type="InterPro" id="IPR032708">
    <property type="entry name" value="McjB_C"/>
</dbReference>
<dbReference type="OrthoDB" id="3790432at2"/>
<dbReference type="EMBL" id="VDFV01000013">
    <property type="protein sequence ID" value="TNC71485.1"/>
    <property type="molecule type" value="Genomic_DNA"/>
</dbReference>
<reference evidence="2 3" key="1">
    <citation type="submission" date="2019-06" db="EMBL/GenBank/DDBJ databases">
        <authorList>
            <person name="Jiang L."/>
        </authorList>
    </citation>
    <scope>NUCLEOTIDE SEQUENCE [LARGE SCALE GENOMIC DNA]</scope>
    <source>
        <strain evidence="2 3">YIM 48858</strain>
    </source>
</reference>
<feature type="domain" description="Microcin J25-processing protein McjB C-terminal" evidence="1">
    <location>
        <begin position="37"/>
        <end position="143"/>
    </location>
</feature>
<evidence type="ECO:0000259" key="1">
    <source>
        <dbReference type="Pfam" id="PF13471"/>
    </source>
</evidence>
<dbReference type="RefSeq" id="WP_139081748.1">
    <property type="nucleotide sequence ID" value="NZ_VDFV01000013.1"/>
</dbReference>
<organism evidence="2 3">
    <name type="scientific">Rubellimicrobium roseum</name>
    <dbReference type="NCBI Taxonomy" id="687525"/>
    <lineage>
        <taxon>Bacteria</taxon>
        <taxon>Pseudomonadati</taxon>
        <taxon>Pseudomonadota</taxon>
        <taxon>Alphaproteobacteria</taxon>
        <taxon>Rhodobacterales</taxon>
        <taxon>Roseobacteraceae</taxon>
        <taxon>Rubellimicrobium</taxon>
    </lineage>
</organism>
<gene>
    <name evidence="2" type="ORF">FHG71_11090</name>
</gene>
<evidence type="ECO:0000313" key="2">
    <source>
        <dbReference type="EMBL" id="TNC71485.1"/>
    </source>
</evidence>
<sequence length="149" mass="16472">MPKEPPLVTRLLSLGPRQWVDLLRALTELAKARWSIRYHSTQDLIRLARHRNPASSIADDAAASFVRRVACAIPRVAARVPWRADCLVQAVAAQSWLASKGIASDLHIGVRQNRGAGFEAHAWLHYREHPITGGNVAGFKTLVTPDTKL</sequence>
<evidence type="ECO:0000313" key="3">
    <source>
        <dbReference type="Proteomes" id="UP000305709"/>
    </source>
</evidence>
<accession>A0A5C4NC74</accession>
<keyword evidence="3" id="KW-1185">Reference proteome</keyword>
<dbReference type="Proteomes" id="UP000305709">
    <property type="component" value="Unassembled WGS sequence"/>
</dbReference>
<name>A0A5C4NC74_9RHOB</name>
<comment type="caution">
    <text evidence="2">The sequence shown here is derived from an EMBL/GenBank/DDBJ whole genome shotgun (WGS) entry which is preliminary data.</text>
</comment>
<dbReference type="InterPro" id="IPR053521">
    <property type="entry name" value="McjB-like"/>
</dbReference>